<protein>
    <submittedName>
        <fullName evidence="2">IcmT/TraK family protein</fullName>
    </submittedName>
</protein>
<evidence type="ECO:0000313" key="3">
    <source>
        <dbReference type="Proteomes" id="UP001234585"/>
    </source>
</evidence>
<keyword evidence="1" id="KW-1133">Transmembrane helix</keyword>
<keyword evidence="1" id="KW-0472">Membrane</keyword>
<evidence type="ECO:0000256" key="1">
    <source>
        <dbReference type="SAM" id="Phobius"/>
    </source>
</evidence>
<evidence type="ECO:0000313" key="2">
    <source>
        <dbReference type="EMBL" id="WLS01365.1"/>
    </source>
</evidence>
<dbReference type="InterPro" id="IPR047756">
    <property type="entry name" value="IcmT-like"/>
</dbReference>
<dbReference type="RefSeq" id="WP_306041797.1">
    <property type="nucleotide sequence ID" value="NZ_CP132309.1"/>
</dbReference>
<keyword evidence="3" id="KW-1185">Reference proteome</keyword>
<proteinExistence type="predicted"/>
<keyword evidence="2" id="KW-0614">Plasmid</keyword>
<keyword evidence="1" id="KW-0812">Transmembrane</keyword>
<reference evidence="2 3" key="1">
    <citation type="submission" date="2023-08" db="EMBL/GenBank/DDBJ databases">
        <title>Pathogen: clinical or host-associated sample.</title>
        <authorList>
            <person name="Hergert J."/>
            <person name="Casey R."/>
            <person name="Wagner J."/>
            <person name="Young E.L."/>
            <person name="Oakeson K.F."/>
        </authorList>
    </citation>
    <scope>NUCLEOTIDE SEQUENCE [LARGE SCALE GENOMIC DNA]</scope>
    <source>
        <strain evidence="2 3">1760953</strain>
        <plasmid evidence="2 3">unnamed7</plasmid>
    </source>
</reference>
<feature type="transmembrane region" description="Helical" evidence="1">
    <location>
        <begin position="32"/>
        <end position="61"/>
    </location>
</feature>
<dbReference type="AlphaFoldDB" id="A0AA50CVL7"/>
<dbReference type="Proteomes" id="UP001234585">
    <property type="component" value="Plasmid unnamed7"/>
</dbReference>
<geneLocation type="plasmid" evidence="2 3">
    <name>unnamed7</name>
</geneLocation>
<dbReference type="NCBIfam" id="NF038220">
    <property type="entry name" value="IcmT_TraK"/>
    <property type="match status" value="1"/>
</dbReference>
<gene>
    <name evidence="2" type="primary">icmT</name>
    <name evidence="2" type="ORF">Q9313_28625</name>
</gene>
<organism evidence="2 3">
    <name type="scientific">Shinella sumterensis</name>
    <dbReference type="NCBI Taxonomy" id="1967501"/>
    <lineage>
        <taxon>Bacteria</taxon>
        <taxon>Pseudomonadati</taxon>
        <taxon>Pseudomonadota</taxon>
        <taxon>Alphaproteobacteria</taxon>
        <taxon>Hyphomicrobiales</taxon>
        <taxon>Rhizobiaceae</taxon>
        <taxon>Shinella</taxon>
    </lineage>
</organism>
<accession>A0AA50CVL7</accession>
<dbReference type="EMBL" id="CP132309">
    <property type="protein sequence ID" value="WLS01365.1"/>
    <property type="molecule type" value="Genomic_DNA"/>
</dbReference>
<name>A0AA50CVL7_9HYPH</name>
<sequence length="130" mass="15348">MADESEANIYKSRILWRDTMREPRMVFFDARIVFFFLLLAAHLAVWTFVLLLAAIVVFWFVERAGFRFPSALRVVRSTFAGVRRPAVYQRYYRRAIDYGFEYRIGFSNPDGWHIAVSDVKTHMDHMISEG</sequence>